<dbReference type="PANTHER" id="PTHR21666:SF289">
    <property type="entry name" value="L-ALA--D-GLU ENDOPEPTIDASE"/>
    <property type="match status" value="1"/>
</dbReference>
<evidence type="ECO:0000259" key="3">
    <source>
        <dbReference type="Pfam" id="PF01551"/>
    </source>
</evidence>
<evidence type="ECO:0000313" key="6">
    <source>
        <dbReference type="Proteomes" id="UP001222770"/>
    </source>
</evidence>
<dbReference type="PANTHER" id="PTHR21666">
    <property type="entry name" value="PEPTIDASE-RELATED"/>
    <property type="match status" value="1"/>
</dbReference>
<dbReference type="Proteomes" id="UP001222770">
    <property type="component" value="Unassembled WGS sequence"/>
</dbReference>
<evidence type="ECO:0000259" key="4">
    <source>
        <dbReference type="Pfam" id="PF19353"/>
    </source>
</evidence>
<dbReference type="InterPro" id="IPR011055">
    <property type="entry name" value="Dup_hybrid_motif"/>
</dbReference>
<feature type="domain" description="M23ase beta-sheet core" evidence="3">
    <location>
        <begin position="255"/>
        <end position="349"/>
    </location>
</feature>
<evidence type="ECO:0000313" key="5">
    <source>
        <dbReference type="EMBL" id="MDF8332930.1"/>
    </source>
</evidence>
<dbReference type="InterPro" id="IPR016047">
    <property type="entry name" value="M23ase_b-sheet_dom"/>
</dbReference>
<evidence type="ECO:0000256" key="2">
    <source>
        <dbReference type="SAM" id="Phobius"/>
    </source>
</evidence>
<feature type="transmembrane region" description="Helical" evidence="2">
    <location>
        <begin position="29"/>
        <end position="51"/>
    </location>
</feature>
<dbReference type="InterPro" id="IPR045974">
    <property type="entry name" value="DUF5930"/>
</dbReference>
<organism evidence="5 6">
    <name type="scientific">Novosphingobium cyanobacteriorum</name>
    <dbReference type="NCBI Taxonomy" id="3024215"/>
    <lineage>
        <taxon>Bacteria</taxon>
        <taxon>Pseudomonadati</taxon>
        <taxon>Pseudomonadota</taxon>
        <taxon>Alphaproteobacteria</taxon>
        <taxon>Sphingomonadales</taxon>
        <taxon>Sphingomonadaceae</taxon>
        <taxon>Novosphingobium</taxon>
    </lineage>
</organism>
<keyword evidence="1" id="KW-0732">Signal</keyword>
<dbReference type="Pfam" id="PF01551">
    <property type="entry name" value="Peptidase_M23"/>
    <property type="match status" value="1"/>
</dbReference>
<feature type="domain" description="DUF5930" evidence="4">
    <location>
        <begin position="3"/>
        <end position="67"/>
    </location>
</feature>
<name>A0ABT6CG74_9SPHN</name>
<dbReference type="Gene3D" id="2.70.70.10">
    <property type="entry name" value="Glucose Permease (Domain IIA)"/>
    <property type="match status" value="1"/>
</dbReference>
<reference evidence="5 6" key="1">
    <citation type="submission" date="2023-03" db="EMBL/GenBank/DDBJ databases">
        <title>Novosphingobium cyanobacteriorum sp. nov., isolated from a eutrophic reservoir during the Microcystis bloom period.</title>
        <authorList>
            <person name="Kang M."/>
            <person name="Le V."/>
            <person name="Ko S.-R."/>
            <person name="Lee S.-A."/>
            <person name="Ahn C.-Y."/>
        </authorList>
    </citation>
    <scope>NUCLEOTIDE SEQUENCE [LARGE SCALE GENOMIC DNA]</scope>
    <source>
        <strain evidence="5 6">HBC54</strain>
    </source>
</reference>
<keyword evidence="2" id="KW-1133">Transmembrane helix</keyword>
<dbReference type="EMBL" id="JAROCY010000005">
    <property type="protein sequence ID" value="MDF8332930.1"/>
    <property type="molecule type" value="Genomic_DNA"/>
</dbReference>
<protein>
    <submittedName>
        <fullName evidence="5">Peptidoglycan DD-metalloendopeptidase family protein</fullName>
    </submittedName>
</protein>
<dbReference type="Pfam" id="PF19353">
    <property type="entry name" value="DUF5930"/>
    <property type="match status" value="1"/>
</dbReference>
<dbReference type="SUPFAM" id="SSF51261">
    <property type="entry name" value="Duplicated hybrid motif"/>
    <property type="match status" value="1"/>
</dbReference>
<keyword evidence="6" id="KW-1185">Reference proteome</keyword>
<gene>
    <name evidence="5" type="ORF">POM99_06945</name>
</gene>
<comment type="caution">
    <text evidence="5">The sequence shown here is derived from an EMBL/GenBank/DDBJ whole genome shotgun (WGS) entry which is preliminary data.</text>
</comment>
<dbReference type="InterPro" id="IPR050570">
    <property type="entry name" value="Cell_wall_metabolism_enzyme"/>
</dbReference>
<proteinExistence type="predicted"/>
<evidence type="ECO:0000256" key="1">
    <source>
        <dbReference type="ARBA" id="ARBA00022729"/>
    </source>
</evidence>
<dbReference type="RefSeq" id="WP_277276130.1">
    <property type="nucleotide sequence ID" value="NZ_JAROCY010000005.1"/>
</dbReference>
<dbReference type="CDD" id="cd12797">
    <property type="entry name" value="M23_peptidase"/>
    <property type="match status" value="1"/>
</dbReference>
<keyword evidence="2" id="KW-0472">Membrane</keyword>
<keyword evidence="2" id="KW-0812">Transmembrane</keyword>
<sequence>MRSWFPEREFFMRSQGQVRFIRISSKLQMSVAGAVAGAVLLWIGVLAWALVANIVAVGSNASLLEREAAVASAESRVAKYRGGLDGITAELEKRQDFIEKSVEGSIGALPGDLPKGTVSDSSGEAAKTVQKISQVLPEAAGLARIEAKQLAFIERLTRYADMRSARAETAIRRVGLNPAMVAAADRSAQGGPLIPLFSRGESLDPRFARLGASLARMAAMEQGLARIPNTLPASLEYISSGFGTRADPFTGGAAFHAGLDFRGPVGAPIHAAAAGTITFTGVRQGYGNCVEISHGNGLLTRYAHMSRIGARLGQAVKPGDTIGAIGNTGRSTGPHLHFEVRINDRPVNPRPFLESMPHVFEEARAGRPAGNAG</sequence>
<accession>A0ABT6CG74</accession>